<dbReference type="Pfam" id="PF07525">
    <property type="entry name" value="SOCS_box"/>
    <property type="match status" value="1"/>
</dbReference>
<dbReference type="InterPro" id="IPR001496">
    <property type="entry name" value="SOCS_box"/>
</dbReference>
<keyword evidence="3" id="KW-1185">Reference proteome</keyword>
<reference evidence="2" key="1">
    <citation type="journal article" date="2023" name="Mol. Biol. Evol.">
        <title>Third-Generation Sequencing Reveals the Adaptive Role of the Epigenome in Three Deep-Sea Polychaetes.</title>
        <authorList>
            <person name="Perez M."/>
            <person name="Aroh O."/>
            <person name="Sun Y."/>
            <person name="Lan Y."/>
            <person name="Juniper S.K."/>
            <person name="Young C.R."/>
            <person name="Angers B."/>
            <person name="Qian P.Y."/>
        </authorList>
    </citation>
    <scope>NUCLEOTIDE SEQUENCE</scope>
    <source>
        <strain evidence="2">P08H-3</strain>
    </source>
</reference>
<accession>A0AAD9N6N0</accession>
<proteinExistence type="predicted"/>
<evidence type="ECO:0000259" key="1">
    <source>
        <dbReference type="PROSITE" id="PS50225"/>
    </source>
</evidence>
<organism evidence="2 3">
    <name type="scientific">Paralvinella palmiformis</name>
    <dbReference type="NCBI Taxonomy" id="53620"/>
    <lineage>
        <taxon>Eukaryota</taxon>
        <taxon>Metazoa</taxon>
        <taxon>Spiralia</taxon>
        <taxon>Lophotrochozoa</taxon>
        <taxon>Annelida</taxon>
        <taxon>Polychaeta</taxon>
        <taxon>Sedentaria</taxon>
        <taxon>Canalipalpata</taxon>
        <taxon>Terebellida</taxon>
        <taxon>Terebelliformia</taxon>
        <taxon>Alvinellidae</taxon>
        <taxon>Paralvinella</taxon>
    </lineage>
</organism>
<dbReference type="EMBL" id="JAODUP010000164">
    <property type="protein sequence ID" value="KAK2158755.1"/>
    <property type="molecule type" value="Genomic_DNA"/>
</dbReference>
<evidence type="ECO:0000313" key="3">
    <source>
        <dbReference type="Proteomes" id="UP001208570"/>
    </source>
</evidence>
<name>A0AAD9N6N0_9ANNE</name>
<dbReference type="InterPro" id="IPR036036">
    <property type="entry name" value="SOCS_box-like_dom_sf"/>
</dbReference>
<dbReference type="AlphaFoldDB" id="A0AAD9N6N0"/>
<evidence type="ECO:0000313" key="2">
    <source>
        <dbReference type="EMBL" id="KAK2158755.1"/>
    </source>
</evidence>
<dbReference type="Proteomes" id="UP001208570">
    <property type="component" value="Unassembled WGS sequence"/>
</dbReference>
<comment type="caution">
    <text evidence="2">The sequence shown here is derived from an EMBL/GenBank/DDBJ whole genome shotgun (WGS) entry which is preliminary data.</text>
</comment>
<dbReference type="SUPFAM" id="SSF158235">
    <property type="entry name" value="SOCS box-like"/>
    <property type="match status" value="1"/>
</dbReference>
<protein>
    <recommendedName>
        <fullName evidence="1">SOCS box domain-containing protein</fullName>
    </recommendedName>
</protein>
<sequence>MEASFSPREFLSDMKMWLSMGNTSFQRLVHALPLLIQTITTCDIESLGWLLRYLARSYGFMWAEGKAKLCELPQIMWAAGIDFQRLMSMACLSPRFLHDTGFSDSLKPDKSVTRLQHLCRISIRCHLATGNVYCAMKQMHCIPTSIRDFILLKELQPLPWEIKTDA</sequence>
<feature type="domain" description="SOCS box" evidence="1">
    <location>
        <begin position="115"/>
        <end position="156"/>
    </location>
</feature>
<dbReference type="PROSITE" id="PS50225">
    <property type="entry name" value="SOCS"/>
    <property type="match status" value="1"/>
</dbReference>
<gene>
    <name evidence="2" type="ORF">LSH36_164g02045</name>
</gene>
<dbReference type="GO" id="GO:0035556">
    <property type="term" value="P:intracellular signal transduction"/>
    <property type="evidence" value="ECO:0007669"/>
    <property type="project" value="InterPro"/>
</dbReference>